<keyword evidence="4" id="KW-1185">Reference proteome</keyword>
<accession>A0A3N0VH93</accession>
<dbReference type="InParanoid" id="A0A3N0VH93"/>
<dbReference type="EMBL" id="RJVO01000002">
    <property type="protein sequence ID" value="ROH92030.1"/>
    <property type="molecule type" value="Genomic_DNA"/>
</dbReference>
<evidence type="ECO:0000313" key="3">
    <source>
        <dbReference type="EMBL" id="ROH92030.1"/>
    </source>
</evidence>
<feature type="chain" id="PRO_5018043263" description="FecR protein domain-containing protein" evidence="1">
    <location>
        <begin position="19"/>
        <end position="241"/>
    </location>
</feature>
<dbReference type="InterPro" id="IPR006860">
    <property type="entry name" value="FecR"/>
</dbReference>
<comment type="caution">
    <text evidence="3">The sequence shown here is derived from an EMBL/GenBank/DDBJ whole genome shotgun (WGS) entry which is preliminary data.</text>
</comment>
<dbReference type="RefSeq" id="WP_123211073.1">
    <property type="nucleotide sequence ID" value="NZ_RJVO01000002.1"/>
</dbReference>
<evidence type="ECO:0000313" key="4">
    <source>
        <dbReference type="Proteomes" id="UP000282106"/>
    </source>
</evidence>
<feature type="signal peptide" evidence="1">
    <location>
        <begin position="1"/>
        <end position="18"/>
    </location>
</feature>
<sequence>MRSLLVLTLGLVPLFAYAAAGRVVETNGNVEVSQSGATAPIKAGGVIEVGQSLTVGQGSLAVLQMDDDEVVSLGANARFEVQEYRFDPKSETGNSARYRLEGGSARLISGVIARQQPGAVQLDTPFGQVSTVGTDYGVRVCTAGTGCGAPGVYVTVNSGKVKVSNPRGSQTGTNGQIVYIAGLDVVPVLVAALPRDLDGAPDPEPFLLAAGAGVGPLRIEITSSVCDPAATPSTPTCSSGR</sequence>
<protein>
    <recommendedName>
        <fullName evidence="2">FecR protein domain-containing protein</fullName>
    </recommendedName>
</protein>
<evidence type="ECO:0000256" key="1">
    <source>
        <dbReference type="SAM" id="SignalP"/>
    </source>
</evidence>
<feature type="domain" description="FecR protein" evidence="2">
    <location>
        <begin position="53"/>
        <end position="161"/>
    </location>
</feature>
<dbReference type="Gene3D" id="2.60.120.1440">
    <property type="match status" value="1"/>
</dbReference>
<dbReference type="AlphaFoldDB" id="A0A3N0VH93"/>
<gene>
    <name evidence="3" type="ORF">ED208_06575</name>
</gene>
<evidence type="ECO:0000259" key="2">
    <source>
        <dbReference type="Pfam" id="PF04773"/>
    </source>
</evidence>
<dbReference type="Proteomes" id="UP000282106">
    <property type="component" value="Unassembled WGS sequence"/>
</dbReference>
<name>A0A3N0VH93_9GAMM</name>
<dbReference type="Pfam" id="PF04773">
    <property type="entry name" value="FecR"/>
    <property type="match status" value="1"/>
</dbReference>
<keyword evidence="1" id="KW-0732">Signal</keyword>
<organism evidence="3 4">
    <name type="scientific">Stagnimonas aquatica</name>
    <dbReference type="NCBI Taxonomy" id="2689987"/>
    <lineage>
        <taxon>Bacteria</taxon>
        <taxon>Pseudomonadati</taxon>
        <taxon>Pseudomonadota</taxon>
        <taxon>Gammaproteobacteria</taxon>
        <taxon>Nevskiales</taxon>
        <taxon>Nevskiaceae</taxon>
        <taxon>Stagnimonas</taxon>
    </lineage>
</organism>
<reference evidence="3 4" key="1">
    <citation type="submission" date="2018-10" db="EMBL/GenBank/DDBJ databases">
        <authorList>
            <person name="Chen W.-M."/>
        </authorList>
    </citation>
    <scope>NUCLEOTIDE SEQUENCE [LARGE SCALE GENOMIC DNA]</scope>
    <source>
        <strain evidence="3 4">THS-13</strain>
    </source>
</reference>
<proteinExistence type="predicted"/>